<dbReference type="InterPro" id="IPR016181">
    <property type="entry name" value="Acyl_CoA_acyltransferase"/>
</dbReference>
<dbReference type="InterPro" id="IPR000182">
    <property type="entry name" value="GNAT_dom"/>
</dbReference>
<keyword evidence="2" id="KW-0472">Membrane</keyword>
<dbReference type="AlphaFoldDB" id="E0VXS6"/>
<dbReference type="Pfam" id="PF00583">
    <property type="entry name" value="Acetyltransf_1"/>
    <property type="match status" value="1"/>
</dbReference>
<dbReference type="CDD" id="cd04301">
    <property type="entry name" value="NAT_SF"/>
    <property type="match status" value="1"/>
</dbReference>
<reference evidence="5" key="3">
    <citation type="submission" date="2021-02" db="UniProtKB">
        <authorList>
            <consortium name="EnsemblMetazoa"/>
        </authorList>
    </citation>
    <scope>IDENTIFICATION</scope>
    <source>
        <strain evidence="5">USDA</strain>
    </source>
</reference>
<reference evidence="4" key="1">
    <citation type="submission" date="2007-04" db="EMBL/GenBank/DDBJ databases">
        <title>Annotation of Pediculus humanus corporis strain USDA.</title>
        <authorList>
            <person name="Kirkness E."/>
            <person name="Hannick L."/>
            <person name="Hass B."/>
            <person name="Bruggner R."/>
            <person name="Lawson D."/>
            <person name="Bidwell S."/>
            <person name="Joardar V."/>
            <person name="Caler E."/>
            <person name="Walenz B."/>
            <person name="Inman J."/>
            <person name="Schobel S."/>
            <person name="Galinsky K."/>
            <person name="Amedeo P."/>
            <person name="Strausberg R."/>
        </authorList>
    </citation>
    <scope>NUCLEOTIDE SEQUENCE</scope>
    <source>
        <strain evidence="4">USDA</strain>
    </source>
</reference>
<dbReference type="KEGG" id="phu:Phum_PHUM504080"/>
<evidence type="ECO:0000259" key="3">
    <source>
        <dbReference type="PROSITE" id="PS51186"/>
    </source>
</evidence>
<evidence type="ECO:0000313" key="6">
    <source>
        <dbReference type="Proteomes" id="UP000009046"/>
    </source>
</evidence>
<proteinExistence type="predicted"/>
<dbReference type="CTD" id="8231615"/>
<dbReference type="GeneID" id="8231615"/>
<dbReference type="Gene3D" id="3.40.630.30">
    <property type="match status" value="1"/>
</dbReference>
<keyword evidence="2" id="KW-1133">Transmembrane helix</keyword>
<name>E0VXS6_PEDHC</name>
<dbReference type="PANTHER" id="PTHR13947:SF37">
    <property type="entry name" value="LD18367P"/>
    <property type="match status" value="1"/>
</dbReference>
<evidence type="ECO:0000313" key="4">
    <source>
        <dbReference type="EMBL" id="EEB18182.1"/>
    </source>
</evidence>
<dbReference type="PANTHER" id="PTHR13947">
    <property type="entry name" value="GNAT FAMILY N-ACETYLTRANSFERASE"/>
    <property type="match status" value="1"/>
</dbReference>
<dbReference type="OrthoDB" id="41532at2759"/>
<dbReference type="OMA" id="TYFSFYA"/>
<accession>E0VXS6</accession>
<dbReference type="InterPro" id="IPR050769">
    <property type="entry name" value="NAT_camello-type"/>
</dbReference>
<feature type="domain" description="N-acetyltransferase" evidence="3">
    <location>
        <begin position="85"/>
        <end position="243"/>
    </location>
</feature>
<dbReference type="GO" id="GO:0008080">
    <property type="term" value="F:N-acetyltransferase activity"/>
    <property type="evidence" value="ECO:0007669"/>
    <property type="project" value="InterPro"/>
</dbReference>
<gene>
    <name evidence="5" type="primary">8231615</name>
    <name evidence="4" type="ORF">Phum_PHUM504080</name>
</gene>
<dbReference type="eggNOG" id="ENOG502S1W4">
    <property type="taxonomic scope" value="Eukaryota"/>
</dbReference>
<dbReference type="SUPFAM" id="SSF55729">
    <property type="entry name" value="Acyl-CoA N-acyltransferases (Nat)"/>
    <property type="match status" value="1"/>
</dbReference>
<dbReference type="VEuPathDB" id="VectorBase:PHUM504080"/>
<keyword evidence="2" id="KW-0812">Transmembrane</keyword>
<dbReference type="EnsemblMetazoa" id="PHUM504080-RA">
    <property type="protein sequence ID" value="PHUM504080-PA"/>
    <property type="gene ID" value="PHUM504080"/>
</dbReference>
<evidence type="ECO:0000256" key="1">
    <source>
        <dbReference type="ARBA" id="ARBA00022679"/>
    </source>
</evidence>
<organism>
    <name type="scientific">Pediculus humanus subsp. corporis</name>
    <name type="common">Body louse</name>
    <dbReference type="NCBI Taxonomy" id="121224"/>
    <lineage>
        <taxon>Eukaryota</taxon>
        <taxon>Metazoa</taxon>
        <taxon>Ecdysozoa</taxon>
        <taxon>Arthropoda</taxon>
        <taxon>Hexapoda</taxon>
        <taxon>Insecta</taxon>
        <taxon>Pterygota</taxon>
        <taxon>Neoptera</taxon>
        <taxon>Paraneoptera</taxon>
        <taxon>Psocodea</taxon>
        <taxon>Troctomorpha</taxon>
        <taxon>Phthiraptera</taxon>
        <taxon>Anoplura</taxon>
        <taxon>Pediculidae</taxon>
        <taxon>Pediculus</taxon>
    </lineage>
</organism>
<keyword evidence="1" id="KW-0808">Transferase</keyword>
<dbReference type="HOGENOM" id="CLU_095459_0_0_1"/>
<dbReference type="RefSeq" id="XP_002430920.1">
    <property type="nucleotide sequence ID" value="XM_002430875.1"/>
</dbReference>
<dbReference type="Proteomes" id="UP000009046">
    <property type="component" value="Unassembled WGS sequence"/>
</dbReference>
<protein>
    <recommendedName>
        <fullName evidence="3">N-acetyltransferase domain-containing protein</fullName>
    </recommendedName>
</protein>
<dbReference type="EMBL" id="AAZO01006129">
    <property type="status" value="NOT_ANNOTATED_CDS"/>
    <property type="molecule type" value="Genomic_DNA"/>
</dbReference>
<dbReference type="EMBL" id="DS235840">
    <property type="protein sequence ID" value="EEB18182.1"/>
    <property type="molecule type" value="Genomic_DNA"/>
</dbReference>
<evidence type="ECO:0000256" key="2">
    <source>
        <dbReference type="SAM" id="Phobius"/>
    </source>
</evidence>
<feature type="transmembrane region" description="Helical" evidence="2">
    <location>
        <begin position="68"/>
        <end position="85"/>
    </location>
</feature>
<evidence type="ECO:0000313" key="5">
    <source>
        <dbReference type="EnsemblMetazoa" id="PHUM504080-PA"/>
    </source>
</evidence>
<dbReference type="InParanoid" id="E0VXS6"/>
<keyword evidence="6" id="KW-1185">Reference proteome</keyword>
<dbReference type="PROSITE" id="PS51186">
    <property type="entry name" value="GNAT"/>
    <property type="match status" value="1"/>
</dbReference>
<reference evidence="4" key="2">
    <citation type="submission" date="2007-04" db="EMBL/GenBank/DDBJ databases">
        <title>The genome of the human body louse.</title>
        <authorList>
            <consortium name="The Human Body Louse Genome Consortium"/>
            <person name="Kirkness E."/>
            <person name="Walenz B."/>
            <person name="Hass B."/>
            <person name="Bruggner R."/>
            <person name="Strausberg R."/>
        </authorList>
    </citation>
    <scope>NUCLEOTIDE SEQUENCE</scope>
    <source>
        <strain evidence="4">USDA</strain>
    </source>
</reference>
<sequence>MRSEDEFVVIRIYQAGDENECCKLLKEGVMATVKPAFLTALTREITFQVIITTAALMFVFIGLPPTICISSIPATVIFIYFWIYMTHLNSATNLAKEAFNIERDFLASKYSFYEFPLSGKNSGHSKFEIINENDLDCKLQDDKVYNKKVIGIIGVERCTVMYESARLKRLTVSHKYQKKGIGSALLKEAIEFCEKRGYNSIELVTSEYHDNARKLFLKYGFKLRQLYHKSFSGVLVQMYQFTLALLSNNPEKKCD</sequence>